<feature type="transmembrane region" description="Helical" evidence="1">
    <location>
        <begin position="72"/>
        <end position="90"/>
    </location>
</feature>
<keyword evidence="1" id="KW-1133">Transmembrane helix</keyword>
<dbReference type="KEGG" id="pbf:CFX0092_A1110"/>
<dbReference type="InterPro" id="IPR046192">
    <property type="entry name" value="DUF6220"/>
</dbReference>
<gene>
    <name evidence="2" type="ORF">CFX0092_A1110</name>
</gene>
<keyword evidence="1" id="KW-0812">Transmembrane</keyword>
<protein>
    <submittedName>
        <fullName evidence="2">Uncharacterized protein</fullName>
    </submittedName>
</protein>
<evidence type="ECO:0000313" key="3">
    <source>
        <dbReference type="Proteomes" id="UP000215027"/>
    </source>
</evidence>
<dbReference type="AlphaFoldDB" id="A0A160T286"/>
<proteinExistence type="predicted"/>
<feature type="transmembrane region" description="Helical" evidence="1">
    <location>
        <begin position="7"/>
        <end position="31"/>
    </location>
</feature>
<dbReference type="EMBL" id="LN890655">
    <property type="protein sequence ID" value="CUS02988.2"/>
    <property type="molecule type" value="Genomic_DNA"/>
</dbReference>
<feature type="transmembrane region" description="Helical" evidence="1">
    <location>
        <begin position="43"/>
        <end position="60"/>
    </location>
</feature>
<feature type="transmembrane region" description="Helical" evidence="1">
    <location>
        <begin position="96"/>
        <end position="115"/>
    </location>
</feature>
<keyword evidence="3" id="KW-1185">Reference proteome</keyword>
<organism evidence="2 3">
    <name type="scientific">Candidatus Promineifilum breve</name>
    <dbReference type="NCBI Taxonomy" id="1806508"/>
    <lineage>
        <taxon>Bacteria</taxon>
        <taxon>Bacillati</taxon>
        <taxon>Chloroflexota</taxon>
        <taxon>Ardenticatenia</taxon>
        <taxon>Candidatus Promineifilales</taxon>
        <taxon>Candidatus Promineifilaceae</taxon>
        <taxon>Candidatus Promineifilum</taxon>
    </lineage>
</organism>
<dbReference type="Proteomes" id="UP000215027">
    <property type="component" value="Chromosome I"/>
</dbReference>
<accession>A0A160T286</accession>
<dbReference type="Pfam" id="PF19728">
    <property type="entry name" value="DUF6220"/>
    <property type="match status" value="1"/>
</dbReference>
<evidence type="ECO:0000256" key="1">
    <source>
        <dbReference type="SAM" id="Phobius"/>
    </source>
</evidence>
<dbReference type="RefSeq" id="WP_095042541.1">
    <property type="nucleotide sequence ID" value="NZ_LN890655.1"/>
</dbReference>
<name>A0A160T286_9CHLR</name>
<reference evidence="2" key="1">
    <citation type="submission" date="2016-01" db="EMBL/GenBank/DDBJ databases">
        <authorList>
            <person name="Mcilroy J.S."/>
            <person name="Karst M S."/>
            <person name="Albertsen M."/>
        </authorList>
    </citation>
    <scope>NUCLEOTIDE SEQUENCE</scope>
    <source>
        <strain evidence="2">Cfx-K</strain>
    </source>
</reference>
<evidence type="ECO:0000313" key="2">
    <source>
        <dbReference type="EMBL" id="CUS02988.2"/>
    </source>
</evidence>
<sequence>MKVSRTLYMLFAWLFVAGVMTQVFFAGMTVVAGRWPWTNHAGLGHFLGLPLLIMLVTMYAGKLPGRMKRLTWLLFLVYVLQADVLIFLRVSAPVLAAFHPVLALVDFALGLMLAWQATALMRAGEPLAAHQLQPDGVAGD</sequence>
<keyword evidence="1" id="KW-0472">Membrane</keyword>